<name>J5KIC0_9GAMM</name>
<dbReference type="EMBL" id="JH611164">
    <property type="protein sequence ID" value="EJP73873.1"/>
    <property type="molecule type" value="Genomic_DNA"/>
</dbReference>
<reference evidence="3 4" key="1">
    <citation type="journal article" date="2012" name="ISME J.">
        <title>Genomic insights to SAR86, an abundant and uncultivated marine bacterial lineage.</title>
        <authorList>
            <person name="Dupont C.L."/>
            <person name="Rusch D.B."/>
            <person name="Yooseph S."/>
            <person name="Lombardo M.J."/>
            <person name="Richter R.A."/>
            <person name="Valas R."/>
            <person name="Novotny M."/>
            <person name="Yee-Greenbaum J."/>
            <person name="Selengut J.D."/>
            <person name="Haft D.H."/>
            <person name="Halpern A.L."/>
            <person name="Lasken R.S."/>
            <person name="Nealson K."/>
            <person name="Friedman R."/>
            <person name="Venter J.C."/>
        </authorList>
    </citation>
    <scope>NUCLEOTIDE SEQUENCE [LARGE SCALE GENOMIC DNA]</scope>
</reference>
<evidence type="ECO:0000313" key="4">
    <source>
        <dbReference type="Proteomes" id="UP000010116"/>
    </source>
</evidence>
<keyword evidence="1" id="KW-1133">Transmembrane helix</keyword>
<dbReference type="HOGENOM" id="CLU_1516899_0_0_6"/>
<protein>
    <recommendedName>
        <fullName evidence="2">SPOR domain-containing protein</fullName>
    </recommendedName>
</protein>
<dbReference type="Pfam" id="PF05036">
    <property type="entry name" value="SPOR"/>
    <property type="match status" value="1"/>
</dbReference>
<dbReference type="Proteomes" id="UP000010116">
    <property type="component" value="Unassembled WGS sequence"/>
</dbReference>
<feature type="transmembrane region" description="Helical" evidence="1">
    <location>
        <begin position="25"/>
        <end position="51"/>
    </location>
</feature>
<dbReference type="InterPro" id="IPR036680">
    <property type="entry name" value="SPOR-like_sf"/>
</dbReference>
<dbReference type="Gene3D" id="3.30.70.1070">
    <property type="entry name" value="Sporulation related repeat"/>
    <property type="match status" value="1"/>
</dbReference>
<dbReference type="AlphaFoldDB" id="J5KIC0"/>
<accession>J5KIC0</accession>
<dbReference type="InterPro" id="IPR007730">
    <property type="entry name" value="SPOR-like_dom"/>
</dbReference>
<dbReference type="SUPFAM" id="SSF110997">
    <property type="entry name" value="Sporulation related repeat"/>
    <property type="match status" value="1"/>
</dbReference>
<evidence type="ECO:0000313" key="3">
    <source>
        <dbReference type="EMBL" id="EJP73873.1"/>
    </source>
</evidence>
<keyword evidence="1" id="KW-0472">Membrane</keyword>
<evidence type="ECO:0000256" key="1">
    <source>
        <dbReference type="SAM" id="Phobius"/>
    </source>
</evidence>
<feature type="domain" description="SPOR" evidence="2">
    <location>
        <begin position="96"/>
        <end position="171"/>
    </location>
</feature>
<dbReference type="GO" id="GO:0042834">
    <property type="term" value="F:peptidoglycan binding"/>
    <property type="evidence" value="ECO:0007669"/>
    <property type="project" value="InterPro"/>
</dbReference>
<evidence type="ECO:0000259" key="2">
    <source>
        <dbReference type="Pfam" id="PF05036"/>
    </source>
</evidence>
<sequence>MRDFANLSSSKKNKRKKYKTKHSQAASIGFPNVIFLISISIICIFGSFFYFDTNVEEVRPRPITNQVIIDFPERLQNDLVLIESDFKSFNSGQCIFFLQVETYGVKKYANEALDIIQSGSNLNNIYIEEVLLKKYQNKIFYRVLLGPFDNKSSVNNAREDIIGLGFSPMVKQRCRDKQ</sequence>
<gene>
    <name evidence="3" type="ORF">NT02SARS_0483</name>
</gene>
<organism evidence="3 4">
    <name type="scientific">SAR86 cluster bacterium SAR86B</name>
    <dbReference type="NCBI Taxonomy" id="1123867"/>
    <lineage>
        <taxon>Bacteria</taxon>
        <taxon>Pseudomonadati</taxon>
        <taxon>Pseudomonadota</taxon>
        <taxon>Gammaproteobacteria</taxon>
        <taxon>SAR86 cluster</taxon>
    </lineage>
</organism>
<proteinExistence type="predicted"/>
<keyword evidence="1" id="KW-0812">Transmembrane</keyword>